<keyword evidence="2" id="KW-1185">Reference proteome</keyword>
<comment type="caution">
    <text evidence="1">The sequence shown here is derived from an EMBL/GenBank/DDBJ whole genome shotgun (WGS) entry which is preliminary data.</text>
</comment>
<dbReference type="EMBL" id="CM047738">
    <property type="protein sequence ID" value="KAJ0044571.1"/>
    <property type="molecule type" value="Genomic_DNA"/>
</dbReference>
<dbReference type="Proteomes" id="UP001163603">
    <property type="component" value="Chromosome 3"/>
</dbReference>
<gene>
    <name evidence="1" type="ORF">Pint_03666</name>
</gene>
<proteinExistence type="predicted"/>
<evidence type="ECO:0000313" key="2">
    <source>
        <dbReference type="Proteomes" id="UP001163603"/>
    </source>
</evidence>
<evidence type="ECO:0000313" key="1">
    <source>
        <dbReference type="EMBL" id="KAJ0044571.1"/>
    </source>
</evidence>
<reference evidence="2" key="1">
    <citation type="journal article" date="2023" name="G3 (Bethesda)">
        <title>Genome assembly and association tests identify interacting loci associated with vigor, precocity, and sex in interspecific pistachio rootstocks.</title>
        <authorList>
            <person name="Palmer W."/>
            <person name="Jacygrad E."/>
            <person name="Sagayaradj S."/>
            <person name="Cavanaugh K."/>
            <person name="Han R."/>
            <person name="Bertier L."/>
            <person name="Beede B."/>
            <person name="Kafkas S."/>
            <person name="Golino D."/>
            <person name="Preece J."/>
            <person name="Michelmore R."/>
        </authorList>
    </citation>
    <scope>NUCLEOTIDE SEQUENCE [LARGE SCALE GENOMIC DNA]</scope>
</reference>
<accession>A0ACC0Z097</accession>
<protein>
    <submittedName>
        <fullName evidence="1">Uncharacterized protein</fullName>
    </submittedName>
</protein>
<organism evidence="1 2">
    <name type="scientific">Pistacia integerrima</name>
    <dbReference type="NCBI Taxonomy" id="434235"/>
    <lineage>
        <taxon>Eukaryota</taxon>
        <taxon>Viridiplantae</taxon>
        <taxon>Streptophyta</taxon>
        <taxon>Embryophyta</taxon>
        <taxon>Tracheophyta</taxon>
        <taxon>Spermatophyta</taxon>
        <taxon>Magnoliopsida</taxon>
        <taxon>eudicotyledons</taxon>
        <taxon>Gunneridae</taxon>
        <taxon>Pentapetalae</taxon>
        <taxon>rosids</taxon>
        <taxon>malvids</taxon>
        <taxon>Sapindales</taxon>
        <taxon>Anacardiaceae</taxon>
        <taxon>Pistacia</taxon>
    </lineage>
</organism>
<name>A0ACC0Z097_9ROSI</name>
<sequence length="65" mass="7096">MGDLAEEEQQLPLVGSLSSPDASEESIERTGEKSKRICVVLAQESLWGTGITYTMTTATSIRYET</sequence>